<gene>
    <name evidence="1" type="ORF">LZ24_02564</name>
</gene>
<dbReference type="InterPro" id="IPR041881">
    <property type="entry name" value="PqqD_sf"/>
</dbReference>
<protein>
    <submittedName>
        <fullName evidence="1">Coenzyme PQQ synthesis protein D (PqqD)</fullName>
    </submittedName>
</protein>
<dbReference type="RefSeq" id="WP_246118595.1">
    <property type="nucleotide sequence ID" value="NZ_VLLC01000022.1"/>
</dbReference>
<comment type="caution">
    <text evidence="1">The sequence shown here is derived from an EMBL/GenBank/DDBJ whole genome shotgun (WGS) entry which is preliminary data.</text>
</comment>
<reference evidence="1 2" key="1">
    <citation type="submission" date="2019-07" db="EMBL/GenBank/DDBJ databases">
        <title>Genome sequencing of 100 strains of the haloalkaliphilic chemolithoautotrophic sulfur-oxidizing bacterium Thioalkalivibrio.</title>
        <authorList>
            <person name="Muyzer G."/>
        </authorList>
    </citation>
    <scope>NUCLEOTIDE SEQUENCE [LARGE SCALE GENOMIC DNA]</scope>
    <source>
        <strain evidence="1 2">ASO4-4</strain>
    </source>
</reference>
<evidence type="ECO:0000313" key="2">
    <source>
        <dbReference type="Proteomes" id="UP000318307"/>
    </source>
</evidence>
<evidence type="ECO:0000313" key="1">
    <source>
        <dbReference type="EMBL" id="TWI68190.1"/>
    </source>
</evidence>
<keyword evidence="2" id="KW-1185">Reference proteome</keyword>
<dbReference type="AlphaFoldDB" id="A0A562RIM1"/>
<dbReference type="Gene3D" id="1.10.10.1150">
    <property type="entry name" value="Coenzyme PQQ synthesis protein D (PqqD)"/>
    <property type="match status" value="1"/>
</dbReference>
<accession>A0A562RIM1</accession>
<dbReference type="Pfam" id="PF05402">
    <property type="entry name" value="PqqD"/>
    <property type="match status" value="1"/>
</dbReference>
<dbReference type="InterPro" id="IPR008792">
    <property type="entry name" value="PQQD"/>
</dbReference>
<sequence>MEIDVNAVYLPSEDVVARKIDDAFILVPIASGVGSMEDELYTLNETGHIIWEGLAPGRRVVDLAKSLAEEYDASEEEIRQDIQGILTELLKLNMIHKDG</sequence>
<organism evidence="1 2">
    <name type="scientific">Desulfobotulus alkaliphilus</name>
    <dbReference type="NCBI Taxonomy" id="622671"/>
    <lineage>
        <taxon>Bacteria</taxon>
        <taxon>Pseudomonadati</taxon>
        <taxon>Thermodesulfobacteriota</taxon>
        <taxon>Desulfobacteria</taxon>
        <taxon>Desulfobacterales</taxon>
        <taxon>Desulfobacteraceae</taxon>
        <taxon>Desulfobotulus</taxon>
    </lineage>
</organism>
<proteinExistence type="predicted"/>
<dbReference type="Proteomes" id="UP000318307">
    <property type="component" value="Unassembled WGS sequence"/>
</dbReference>
<name>A0A562RIM1_9BACT</name>
<dbReference type="EMBL" id="VLLC01000022">
    <property type="protein sequence ID" value="TWI68190.1"/>
    <property type="molecule type" value="Genomic_DNA"/>
</dbReference>